<dbReference type="Gene3D" id="3.90.550.10">
    <property type="entry name" value="Spore Coat Polysaccharide Biosynthesis Protein SpsA, Chain A"/>
    <property type="match status" value="1"/>
</dbReference>
<dbReference type="InterPro" id="IPR029044">
    <property type="entry name" value="Nucleotide-diphossugar_trans"/>
</dbReference>
<dbReference type="CDD" id="cd04186">
    <property type="entry name" value="GT_2_like_c"/>
    <property type="match status" value="1"/>
</dbReference>
<name>A0ABQ4E1B4_9ACTN</name>
<dbReference type="InterPro" id="IPR001173">
    <property type="entry name" value="Glyco_trans_2-like"/>
</dbReference>
<dbReference type="PANTHER" id="PTHR43179">
    <property type="entry name" value="RHAMNOSYLTRANSFERASE WBBL"/>
    <property type="match status" value="1"/>
</dbReference>
<evidence type="ECO:0000313" key="2">
    <source>
        <dbReference type="EMBL" id="GIG88505.1"/>
    </source>
</evidence>
<dbReference type="SUPFAM" id="SSF53448">
    <property type="entry name" value="Nucleotide-diphospho-sugar transferases"/>
    <property type="match status" value="1"/>
</dbReference>
<dbReference type="Proteomes" id="UP000646749">
    <property type="component" value="Unassembled WGS sequence"/>
</dbReference>
<evidence type="ECO:0000259" key="1">
    <source>
        <dbReference type="Pfam" id="PF00535"/>
    </source>
</evidence>
<reference evidence="2 3" key="1">
    <citation type="submission" date="2021-01" db="EMBL/GenBank/DDBJ databases">
        <title>Whole genome shotgun sequence of Plantactinospora endophytica NBRC 110450.</title>
        <authorList>
            <person name="Komaki H."/>
            <person name="Tamura T."/>
        </authorList>
    </citation>
    <scope>NUCLEOTIDE SEQUENCE [LARGE SCALE GENOMIC DNA]</scope>
    <source>
        <strain evidence="2 3">NBRC 110450</strain>
    </source>
</reference>
<proteinExistence type="predicted"/>
<feature type="domain" description="Glycosyltransferase 2-like" evidence="1">
    <location>
        <begin position="7"/>
        <end position="183"/>
    </location>
</feature>
<keyword evidence="3" id="KW-1185">Reference proteome</keyword>
<dbReference type="PANTHER" id="PTHR43179:SF7">
    <property type="entry name" value="RHAMNOSYLTRANSFERASE WBBL"/>
    <property type="match status" value="1"/>
</dbReference>
<dbReference type="Pfam" id="PF00535">
    <property type="entry name" value="Glycos_transf_2"/>
    <property type="match status" value="1"/>
</dbReference>
<comment type="caution">
    <text evidence="2">The sequence shown here is derived from an EMBL/GenBank/DDBJ whole genome shotgun (WGS) entry which is preliminary data.</text>
</comment>
<dbReference type="EMBL" id="BONW01000016">
    <property type="protein sequence ID" value="GIG88505.1"/>
    <property type="molecule type" value="Genomic_DNA"/>
</dbReference>
<accession>A0ABQ4E1B4</accession>
<organism evidence="2 3">
    <name type="scientific">Plantactinospora endophytica</name>
    <dbReference type="NCBI Taxonomy" id="673535"/>
    <lineage>
        <taxon>Bacteria</taxon>
        <taxon>Bacillati</taxon>
        <taxon>Actinomycetota</taxon>
        <taxon>Actinomycetes</taxon>
        <taxon>Micromonosporales</taxon>
        <taxon>Micromonosporaceae</taxon>
        <taxon>Plantactinospora</taxon>
    </lineage>
</organism>
<dbReference type="RefSeq" id="WP_203867022.1">
    <property type="nucleotide sequence ID" value="NZ_BONW01000016.1"/>
</dbReference>
<gene>
    <name evidence="2" type="ORF">Pen02_34410</name>
</gene>
<sequence length="433" mass="48740">MNRPTLSVLLVSWNTRDETRRCLAALRTAGNVDYEVVAVDNASADGSAELLAADSRVRLIRNPRNVGFAAAVNQAYRQATGELVLLLNSDVRFHPGALDTMVEFLRDRPDAAGVSPLYLNPDGSFQQHYVQLPTFPAALTMYTALRRLPGFRSALHRFQLRGEDFSRPRELASGSCMLLRRRVLEPERIFDERLPIYWNDAVLTRTLQAAGHRLWMIPQAVVTHTRGASCRLLGTPSRTRHLVGGLVCYLRLTQPRYRLGVFRLVLLADHAVKRLFRRTTGIGLRDLTAALRGDVGALPDGDLREWSVLSGDGQWAAEHYFRTLVGERVDDQRILLVDRPRRLRGRRLRVRFDGGSVWRATPPALLPVGWRLPPVRALNAWFAAAAVRRWLDDRPGVRVLRLDDTSRYLVGRIDEDEVVPVATGTPSLELSRG</sequence>
<evidence type="ECO:0000313" key="3">
    <source>
        <dbReference type="Proteomes" id="UP000646749"/>
    </source>
</evidence>
<protein>
    <recommendedName>
        <fullName evidence="1">Glycosyltransferase 2-like domain-containing protein</fullName>
    </recommendedName>
</protein>